<name>W7U1E2_9STRA</name>
<comment type="caution">
    <text evidence="1">The sequence shown here is derived from an EMBL/GenBank/DDBJ whole genome shotgun (WGS) entry which is preliminary data.</text>
</comment>
<proteinExistence type="predicted"/>
<organism evidence="1 2">
    <name type="scientific">Nannochloropsis gaditana</name>
    <dbReference type="NCBI Taxonomy" id="72520"/>
    <lineage>
        <taxon>Eukaryota</taxon>
        <taxon>Sar</taxon>
        <taxon>Stramenopiles</taxon>
        <taxon>Ochrophyta</taxon>
        <taxon>Eustigmatophyceae</taxon>
        <taxon>Eustigmatales</taxon>
        <taxon>Monodopsidaceae</taxon>
        <taxon>Nannochloropsis</taxon>
    </lineage>
</organism>
<dbReference type="OrthoDB" id="10611100at2759"/>
<dbReference type="AlphaFoldDB" id="W7U1E2"/>
<dbReference type="EMBL" id="AZIL01000609">
    <property type="protein sequence ID" value="EWM26711.1"/>
    <property type="molecule type" value="Genomic_DNA"/>
</dbReference>
<gene>
    <name evidence="1" type="ORF">Naga_100001g158</name>
</gene>
<protein>
    <submittedName>
        <fullName evidence="1">Uncharacterized protein</fullName>
    </submittedName>
</protein>
<evidence type="ECO:0000313" key="1">
    <source>
        <dbReference type="EMBL" id="EWM26711.1"/>
    </source>
</evidence>
<reference evidence="1 2" key="1">
    <citation type="journal article" date="2014" name="Mol. Plant">
        <title>Chromosome Scale Genome Assembly and Transcriptome Profiling of Nannochloropsis gaditana in Nitrogen Depletion.</title>
        <authorList>
            <person name="Corteggiani Carpinelli E."/>
            <person name="Telatin A."/>
            <person name="Vitulo N."/>
            <person name="Forcato C."/>
            <person name="D'Angelo M."/>
            <person name="Schiavon R."/>
            <person name="Vezzi A."/>
            <person name="Giacometti G.M."/>
            <person name="Morosinotto T."/>
            <person name="Valle G."/>
        </authorList>
    </citation>
    <scope>NUCLEOTIDE SEQUENCE [LARGE SCALE GENOMIC DNA]</scope>
    <source>
        <strain evidence="1 2">B-31</strain>
    </source>
</reference>
<keyword evidence="2" id="KW-1185">Reference proteome</keyword>
<dbReference type="Proteomes" id="UP000019335">
    <property type="component" value="Chromosome 8"/>
</dbReference>
<sequence>MLAALSTVPAFIEFRCLSPLRNYFLPSWCFRRPGGRINKCSAPTHENSSCLTPHATNMNERKFCDAPSPIPSFQDEFKVILAQQLRAVSSIDTDVDRYLIPRNFRKFILESFDMQTLGKKGEDTLLRRIMHAHLSGPTDGDPVYRQLMQALHTSQNPWVAASENVLFESVTAKIVTSSKKTSHLAEG</sequence>
<accession>W7U1E2</accession>
<evidence type="ECO:0000313" key="2">
    <source>
        <dbReference type="Proteomes" id="UP000019335"/>
    </source>
</evidence>